<dbReference type="OrthoDB" id="9798857at2"/>
<dbReference type="EMBL" id="VIKS01000009">
    <property type="protein sequence ID" value="TQV87181.1"/>
    <property type="molecule type" value="Genomic_DNA"/>
</dbReference>
<dbReference type="PANTHER" id="PTHR47506:SF7">
    <property type="entry name" value="TRANSCRIPTIONAL REGULATORY PROTEIN"/>
    <property type="match status" value="1"/>
</dbReference>
<dbReference type="Pfam" id="PF00440">
    <property type="entry name" value="TetR_N"/>
    <property type="match status" value="1"/>
</dbReference>
<comment type="caution">
    <text evidence="6">The sequence shown here is derived from an EMBL/GenBank/DDBJ whole genome shotgun (WGS) entry which is preliminary data.</text>
</comment>
<dbReference type="PROSITE" id="PS50977">
    <property type="entry name" value="HTH_TETR_2"/>
    <property type="match status" value="1"/>
</dbReference>
<evidence type="ECO:0000313" key="6">
    <source>
        <dbReference type="EMBL" id="TQV87181.1"/>
    </source>
</evidence>
<feature type="domain" description="HTH tetR-type" evidence="5">
    <location>
        <begin position="38"/>
        <end position="98"/>
    </location>
</feature>
<proteinExistence type="predicted"/>
<dbReference type="InterPro" id="IPR036271">
    <property type="entry name" value="Tet_transcr_reg_TetR-rel_C_sf"/>
</dbReference>
<dbReference type="Gene3D" id="1.10.10.60">
    <property type="entry name" value="Homeodomain-like"/>
    <property type="match status" value="1"/>
</dbReference>
<protein>
    <submittedName>
        <fullName evidence="6">TetR/AcrR family transcriptional regulator</fullName>
    </submittedName>
</protein>
<keyword evidence="2 4" id="KW-0238">DNA-binding</keyword>
<evidence type="ECO:0000259" key="5">
    <source>
        <dbReference type="PROSITE" id="PS50977"/>
    </source>
</evidence>
<dbReference type="SUPFAM" id="SSF48498">
    <property type="entry name" value="Tetracyclin repressor-like, C-terminal domain"/>
    <property type="match status" value="1"/>
</dbReference>
<keyword evidence="1" id="KW-0805">Transcription regulation</keyword>
<gene>
    <name evidence="6" type="ORF">FLL46_15370</name>
</gene>
<organism evidence="6 7">
    <name type="scientific">Aliikangiella coralliicola</name>
    <dbReference type="NCBI Taxonomy" id="2592383"/>
    <lineage>
        <taxon>Bacteria</taxon>
        <taxon>Pseudomonadati</taxon>
        <taxon>Pseudomonadota</taxon>
        <taxon>Gammaproteobacteria</taxon>
        <taxon>Oceanospirillales</taxon>
        <taxon>Pleioneaceae</taxon>
        <taxon>Aliikangiella</taxon>
    </lineage>
</organism>
<evidence type="ECO:0000313" key="7">
    <source>
        <dbReference type="Proteomes" id="UP000315439"/>
    </source>
</evidence>
<sequence length="222" mass="24607">MVNKKITITIFTSDYSVFTILRIAEERYMQMKQTSKKEQTRKRIIEATIEGVKQHGYGGLGVDAIAKSAKVTSGAFYGHFKSKKEAFEAATLSGMVDLVDGLSYWRDTKGDSWLVPFIDWYLDIEHRKDICGGCALPGLSVDVSRSEKEVHVAYESQLVQAVKIITSGLPGSNTNKKKKIAWSILSTLSGAVIMSRAVDDEKIASEIAEAAKQKAKYLMTEK</sequence>
<evidence type="ECO:0000256" key="3">
    <source>
        <dbReference type="ARBA" id="ARBA00023163"/>
    </source>
</evidence>
<dbReference type="PANTHER" id="PTHR47506">
    <property type="entry name" value="TRANSCRIPTIONAL REGULATORY PROTEIN"/>
    <property type="match status" value="1"/>
</dbReference>
<evidence type="ECO:0000256" key="2">
    <source>
        <dbReference type="ARBA" id="ARBA00023125"/>
    </source>
</evidence>
<reference evidence="6 7" key="1">
    <citation type="submission" date="2019-07" db="EMBL/GenBank/DDBJ databases">
        <title>Draft genome for Aliikangiella sp. M105.</title>
        <authorList>
            <person name="Wang G."/>
        </authorList>
    </citation>
    <scope>NUCLEOTIDE SEQUENCE [LARGE SCALE GENOMIC DNA]</scope>
    <source>
        <strain evidence="6 7">M105</strain>
    </source>
</reference>
<keyword evidence="3" id="KW-0804">Transcription</keyword>
<feature type="DNA-binding region" description="H-T-H motif" evidence="4">
    <location>
        <begin position="61"/>
        <end position="80"/>
    </location>
</feature>
<name>A0A545UCI0_9GAMM</name>
<evidence type="ECO:0000256" key="1">
    <source>
        <dbReference type="ARBA" id="ARBA00023015"/>
    </source>
</evidence>
<dbReference type="InterPro" id="IPR009057">
    <property type="entry name" value="Homeodomain-like_sf"/>
</dbReference>
<accession>A0A545UCI0</accession>
<dbReference type="InterPro" id="IPR001647">
    <property type="entry name" value="HTH_TetR"/>
</dbReference>
<dbReference type="SUPFAM" id="SSF46689">
    <property type="entry name" value="Homeodomain-like"/>
    <property type="match status" value="1"/>
</dbReference>
<dbReference type="Gene3D" id="1.10.357.10">
    <property type="entry name" value="Tetracycline Repressor, domain 2"/>
    <property type="match status" value="1"/>
</dbReference>
<evidence type="ECO:0000256" key="4">
    <source>
        <dbReference type="PROSITE-ProRule" id="PRU00335"/>
    </source>
</evidence>
<keyword evidence="7" id="KW-1185">Reference proteome</keyword>
<dbReference type="PRINTS" id="PR00455">
    <property type="entry name" value="HTHTETR"/>
</dbReference>
<dbReference type="Proteomes" id="UP000315439">
    <property type="component" value="Unassembled WGS sequence"/>
</dbReference>
<dbReference type="AlphaFoldDB" id="A0A545UCI0"/>
<dbReference type="GO" id="GO:0003677">
    <property type="term" value="F:DNA binding"/>
    <property type="evidence" value="ECO:0007669"/>
    <property type="project" value="UniProtKB-UniRule"/>
</dbReference>